<accession>A0A835VVV4</accession>
<keyword evidence="3" id="KW-1185">Reference proteome</keyword>
<reference evidence="2" key="1">
    <citation type="journal article" date="2020" name="bioRxiv">
        <title>Comparative genomics of Chlamydomonas.</title>
        <authorList>
            <person name="Craig R.J."/>
            <person name="Hasan A.R."/>
            <person name="Ness R.W."/>
            <person name="Keightley P.D."/>
        </authorList>
    </citation>
    <scope>NUCLEOTIDE SEQUENCE</scope>
    <source>
        <strain evidence="2">SAG 7.73</strain>
    </source>
</reference>
<feature type="compositionally biased region" description="Polar residues" evidence="1">
    <location>
        <begin position="58"/>
        <end position="69"/>
    </location>
</feature>
<dbReference type="AlphaFoldDB" id="A0A835VVV4"/>
<evidence type="ECO:0000256" key="1">
    <source>
        <dbReference type="SAM" id="MobiDB-lite"/>
    </source>
</evidence>
<sequence>MQSRQRRMRRHMSPQRLSGTCVPGPKNNLACFVTGGRAEVRRHGQWKGAQQDACSGDISRQSQAISQSL</sequence>
<dbReference type="Proteomes" id="UP000650467">
    <property type="component" value="Unassembled WGS sequence"/>
</dbReference>
<evidence type="ECO:0000313" key="3">
    <source>
        <dbReference type="Proteomes" id="UP000650467"/>
    </source>
</evidence>
<feature type="region of interest" description="Disordered" evidence="1">
    <location>
        <begin position="43"/>
        <end position="69"/>
    </location>
</feature>
<organism evidence="2 3">
    <name type="scientific">Chlamydomonas incerta</name>
    <dbReference type="NCBI Taxonomy" id="51695"/>
    <lineage>
        <taxon>Eukaryota</taxon>
        <taxon>Viridiplantae</taxon>
        <taxon>Chlorophyta</taxon>
        <taxon>core chlorophytes</taxon>
        <taxon>Chlorophyceae</taxon>
        <taxon>CS clade</taxon>
        <taxon>Chlamydomonadales</taxon>
        <taxon>Chlamydomonadaceae</taxon>
        <taxon>Chlamydomonas</taxon>
    </lineage>
</organism>
<gene>
    <name evidence="2" type="ORF">HXX76_012345</name>
</gene>
<feature type="compositionally biased region" description="Basic residues" evidence="1">
    <location>
        <begin position="1"/>
        <end position="13"/>
    </location>
</feature>
<protein>
    <submittedName>
        <fullName evidence="2">Uncharacterized protein</fullName>
    </submittedName>
</protein>
<comment type="caution">
    <text evidence="2">The sequence shown here is derived from an EMBL/GenBank/DDBJ whole genome shotgun (WGS) entry which is preliminary data.</text>
</comment>
<feature type="region of interest" description="Disordered" evidence="1">
    <location>
        <begin position="1"/>
        <end position="21"/>
    </location>
</feature>
<dbReference type="EMBL" id="JAEHOC010000040">
    <property type="protein sequence ID" value="KAG2427409.1"/>
    <property type="molecule type" value="Genomic_DNA"/>
</dbReference>
<proteinExistence type="predicted"/>
<name>A0A835VVV4_CHLIN</name>
<evidence type="ECO:0000313" key="2">
    <source>
        <dbReference type="EMBL" id="KAG2427409.1"/>
    </source>
</evidence>